<evidence type="ECO:0000313" key="2">
    <source>
        <dbReference type="Proteomes" id="UP001210678"/>
    </source>
</evidence>
<dbReference type="InterPro" id="IPR052936">
    <property type="entry name" value="Jasmonate_Hydroxylase-like"/>
</dbReference>
<comment type="caution">
    <text evidence="1">The sequence shown here is derived from an EMBL/GenBank/DDBJ whole genome shotgun (WGS) entry which is preliminary data.</text>
</comment>
<dbReference type="Gene3D" id="3.30.70.100">
    <property type="match status" value="1"/>
</dbReference>
<keyword evidence="2" id="KW-1185">Reference proteome</keyword>
<protein>
    <submittedName>
        <fullName evidence="1">Antibiotic biosynthesis monooxygenase</fullName>
    </submittedName>
</protein>
<dbReference type="EMBL" id="JAQLOI010000003">
    <property type="protein sequence ID" value="MDB1125927.1"/>
    <property type="molecule type" value="Genomic_DNA"/>
</dbReference>
<proteinExistence type="predicted"/>
<sequence>MFAVIFKAKVGKQDKDYLDMVAVMRELAFSKYGCLDFFAVSEGDQEIAISYWESENDIQRWHSDTQHTVAQKLGREKWYQSYTVEVVEIQRRYSFP</sequence>
<dbReference type="SUPFAM" id="SSF54909">
    <property type="entry name" value="Dimeric alpha+beta barrel"/>
    <property type="match status" value="1"/>
</dbReference>
<reference evidence="1 2" key="1">
    <citation type="submission" date="2023-01" db="EMBL/GenBank/DDBJ databases">
        <title>Vibrio sp. KJ40-1 sp.nov, isolated from marine algae.</title>
        <authorList>
            <person name="Butt M."/>
            <person name="Kim J.M.J."/>
            <person name="Jeon C.O.C."/>
        </authorList>
    </citation>
    <scope>NUCLEOTIDE SEQUENCE [LARGE SCALE GENOMIC DNA]</scope>
    <source>
        <strain evidence="1 2">KJ40-1</strain>
    </source>
</reference>
<accession>A0ABT4YX08</accession>
<evidence type="ECO:0000313" key="1">
    <source>
        <dbReference type="EMBL" id="MDB1125927.1"/>
    </source>
</evidence>
<keyword evidence="1" id="KW-0560">Oxidoreductase</keyword>
<organism evidence="1 2">
    <name type="scientific">Vibrio algarum</name>
    <dbReference type="NCBI Taxonomy" id="3020714"/>
    <lineage>
        <taxon>Bacteria</taxon>
        <taxon>Pseudomonadati</taxon>
        <taxon>Pseudomonadota</taxon>
        <taxon>Gammaproteobacteria</taxon>
        <taxon>Vibrionales</taxon>
        <taxon>Vibrionaceae</taxon>
        <taxon>Vibrio</taxon>
    </lineage>
</organism>
<dbReference type="InterPro" id="IPR011008">
    <property type="entry name" value="Dimeric_a/b-barrel"/>
</dbReference>
<dbReference type="RefSeq" id="WP_272140085.1">
    <property type="nucleotide sequence ID" value="NZ_JAQLOI010000003.1"/>
</dbReference>
<dbReference type="GO" id="GO:0004497">
    <property type="term" value="F:monooxygenase activity"/>
    <property type="evidence" value="ECO:0007669"/>
    <property type="project" value="UniProtKB-KW"/>
</dbReference>
<dbReference type="PANTHER" id="PTHR37811:SF2">
    <property type="entry name" value="ABM DOMAIN-CONTAINING PROTEIN"/>
    <property type="match status" value="1"/>
</dbReference>
<dbReference type="Proteomes" id="UP001210678">
    <property type="component" value="Unassembled WGS sequence"/>
</dbReference>
<name>A0ABT4YX08_9VIBR</name>
<gene>
    <name evidence="1" type="ORF">PGX00_20585</name>
</gene>
<dbReference type="PANTHER" id="PTHR37811">
    <property type="entry name" value="BLL5343 PROTEIN"/>
    <property type="match status" value="1"/>
</dbReference>
<keyword evidence="1" id="KW-0503">Monooxygenase</keyword>